<comment type="subcellular location">
    <subcellularLocation>
        <location evidence="1">Membrane</location>
        <topology evidence="1">Multi-pass membrane protein</topology>
    </subcellularLocation>
</comment>
<keyword evidence="3 5" id="KW-1133">Transmembrane helix</keyword>
<dbReference type="InterPro" id="IPR009908">
    <property type="entry name" value="Methylamine_util_MauE"/>
</dbReference>
<dbReference type="Proteomes" id="UP000679126">
    <property type="component" value="Unassembled WGS sequence"/>
</dbReference>
<keyword evidence="2 5" id="KW-0812">Transmembrane</keyword>
<evidence type="ECO:0000256" key="3">
    <source>
        <dbReference type="ARBA" id="ARBA00022989"/>
    </source>
</evidence>
<name>A0ABS3YJX1_9BACT</name>
<protein>
    <recommendedName>
        <fullName evidence="6">Methylamine utilisation protein MauE domain-containing protein</fullName>
    </recommendedName>
</protein>
<gene>
    <name evidence="7" type="ORF">J7I43_22235</name>
</gene>
<keyword evidence="4 5" id="KW-0472">Membrane</keyword>
<evidence type="ECO:0000256" key="2">
    <source>
        <dbReference type="ARBA" id="ARBA00022692"/>
    </source>
</evidence>
<evidence type="ECO:0000256" key="4">
    <source>
        <dbReference type="ARBA" id="ARBA00023136"/>
    </source>
</evidence>
<evidence type="ECO:0000313" key="7">
    <source>
        <dbReference type="EMBL" id="MBO9154965.1"/>
    </source>
</evidence>
<dbReference type="Pfam" id="PF07291">
    <property type="entry name" value="MauE"/>
    <property type="match status" value="1"/>
</dbReference>
<feature type="domain" description="Methylamine utilisation protein MauE" evidence="6">
    <location>
        <begin position="4"/>
        <end position="131"/>
    </location>
</feature>
<evidence type="ECO:0000259" key="6">
    <source>
        <dbReference type="Pfam" id="PF07291"/>
    </source>
</evidence>
<sequence length="149" mass="17419">MLRKWTSEIIVLLLFSLFVYAATIKLMDYKMFLVQMNDQPFDDRFSIYLVWGLPALQFIIAAMLIFKRTMLIGLYSSLVLMLVFTGYIALIKLNFFDHVPCSCGGVIANFSWMQHLYFNLFFVAISVVGIVLHRQRRHITSSYERIQLS</sequence>
<comment type="caution">
    <text evidence="7">The sequence shown here is derived from an EMBL/GenBank/DDBJ whole genome shotgun (WGS) entry which is preliminary data.</text>
</comment>
<evidence type="ECO:0000256" key="5">
    <source>
        <dbReference type="SAM" id="Phobius"/>
    </source>
</evidence>
<reference evidence="8" key="1">
    <citation type="submission" date="2021-03" db="EMBL/GenBank/DDBJ databases">
        <title>Assistant Professor.</title>
        <authorList>
            <person name="Huq M.A."/>
        </authorList>
    </citation>
    <scope>NUCLEOTIDE SEQUENCE [LARGE SCALE GENOMIC DNA]</scope>
    <source>
        <strain evidence="8">MAH-28</strain>
    </source>
</reference>
<feature type="transmembrane region" description="Helical" evidence="5">
    <location>
        <begin position="45"/>
        <end position="66"/>
    </location>
</feature>
<proteinExistence type="predicted"/>
<dbReference type="RefSeq" id="WP_209148075.1">
    <property type="nucleotide sequence ID" value="NZ_JAGHKP010000004.1"/>
</dbReference>
<accession>A0ABS3YJX1</accession>
<dbReference type="EMBL" id="JAGHKP010000004">
    <property type="protein sequence ID" value="MBO9154965.1"/>
    <property type="molecule type" value="Genomic_DNA"/>
</dbReference>
<evidence type="ECO:0000256" key="1">
    <source>
        <dbReference type="ARBA" id="ARBA00004141"/>
    </source>
</evidence>
<organism evidence="7 8">
    <name type="scientific">Chitinophaga chungangae</name>
    <dbReference type="NCBI Taxonomy" id="2821488"/>
    <lineage>
        <taxon>Bacteria</taxon>
        <taxon>Pseudomonadati</taxon>
        <taxon>Bacteroidota</taxon>
        <taxon>Chitinophagia</taxon>
        <taxon>Chitinophagales</taxon>
        <taxon>Chitinophagaceae</taxon>
        <taxon>Chitinophaga</taxon>
    </lineage>
</organism>
<feature type="transmembrane region" description="Helical" evidence="5">
    <location>
        <begin position="116"/>
        <end position="133"/>
    </location>
</feature>
<keyword evidence="8" id="KW-1185">Reference proteome</keyword>
<feature type="transmembrane region" description="Helical" evidence="5">
    <location>
        <begin position="78"/>
        <end position="96"/>
    </location>
</feature>
<evidence type="ECO:0000313" key="8">
    <source>
        <dbReference type="Proteomes" id="UP000679126"/>
    </source>
</evidence>